<organism evidence="5 6">
    <name type="scientific">Raoultella lignicola</name>
    <dbReference type="NCBI Taxonomy" id="3040939"/>
    <lineage>
        <taxon>Bacteria</taxon>
        <taxon>Pseudomonadati</taxon>
        <taxon>Pseudomonadota</taxon>
        <taxon>Gammaproteobacteria</taxon>
        <taxon>Enterobacterales</taxon>
        <taxon>Enterobacteriaceae</taxon>
        <taxon>Klebsiella/Raoultella group</taxon>
        <taxon>Raoultella</taxon>
    </lineage>
</organism>
<dbReference type="SUPFAM" id="SSF51215">
    <property type="entry name" value="Regulatory protein AraC"/>
    <property type="match status" value="1"/>
</dbReference>
<dbReference type="Pfam" id="PF12833">
    <property type="entry name" value="HTH_18"/>
    <property type="match status" value="1"/>
</dbReference>
<dbReference type="PRINTS" id="PR00032">
    <property type="entry name" value="HTHARAC"/>
</dbReference>
<keyword evidence="1" id="KW-0805">Transcription regulation</keyword>
<evidence type="ECO:0000313" key="5">
    <source>
        <dbReference type="EMBL" id="MEL0553102.1"/>
    </source>
</evidence>
<feature type="domain" description="HTH araC/xylS-type" evidence="4">
    <location>
        <begin position="201"/>
        <end position="301"/>
    </location>
</feature>
<evidence type="ECO:0000256" key="2">
    <source>
        <dbReference type="ARBA" id="ARBA00023125"/>
    </source>
</evidence>
<dbReference type="InterPro" id="IPR035418">
    <property type="entry name" value="AraC-bd_2"/>
</dbReference>
<evidence type="ECO:0000259" key="4">
    <source>
        <dbReference type="PROSITE" id="PS01124"/>
    </source>
</evidence>
<dbReference type="InterPro" id="IPR009057">
    <property type="entry name" value="Homeodomain-like_sf"/>
</dbReference>
<evidence type="ECO:0000313" key="6">
    <source>
        <dbReference type="Proteomes" id="UP001312893"/>
    </source>
</evidence>
<dbReference type="RefSeq" id="WP_187043040.1">
    <property type="nucleotide sequence ID" value="NZ_JARXNK020000104.1"/>
</dbReference>
<sequence>MMATAEHGQDYQRWLAKINQVCGHFAARPLEGNFHGEIDASYAGNLKVSTVTACGVNLFRTRNEIKRSNDDWFYTVFQLAGQAAIEQDDRQVMLEAGDITLIDASRPCSIFWQQTSRQASLLLPRQLIEHQLRGSEICIASRLQKSLPMVQLSQRLLQESMNSPDLSDSESEAALEAIVCLLRPMLHQQEAQPSRREKQFQRIIELIDASIQAEHLRPEWLANETGMSLRSLYRLFADKGLVVAQYIKNRRLDLCARALRSAHDDEKLAGIGYSWGFSDHSHFSTAFKQRFGVSPGEYRKRCR</sequence>
<dbReference type="InterPro" id="IPR037923">
    <property type="entry name" value="HTH-like"/>
</dbReference>
<accession>A0ABU9F9Q4</accession>
<name>A0ABU9F9Q4_9ENTR</name>
<dbReference type="InterPro" id="IPR018060">
    <property type="entry name" value="HTH_AraC"/>
</dbReference>
<evidence type="ECO:0000256" key="3">
    <source>
        <dbReference type="ARBA" id="ARBA00023163"/>
    </source>
</evidence>
<keyword evidence="3" id="KW-0804">Transcription</keyword>
<dbReference type="NCBIfam" id="NF007243">
    <property type="entry name" value="PRK09685.1"/>
    <property type="match status" value="1"/>
</dbReference>
<keyword evidence="2" id="KW-0238">DNA-binding</keyword>
<dbReference type="Gene3D" id="1.10.10.60">
    <property type="entry name" value="Homeodomain-like"/>
    <property type="match status" value="1"/>
</dbReference>
<protein>
    <submittedName>
        <fullName evidence="5">Transcriptional regulator FeaR</fullName>
    </submittedName>
</protein>
<evidence type="ECO:0000256" key="1">
    <source>
        <dbReference type="ARBA" id="ARBA00023015"/>
    </source>
</evidence>
<dbReference type="InterPro" id="IPR020449">
    <property type="entry name" value="Tscrpt_reg_AraC-type_HTH"/>
</dbReference>
<dbReference type="Pfam" id="PF14525">
    <property type="entry name" value="AraC_binding_2"/>
    <property type="match status" value="1"/>
</dbReference>
<dbReference type="PANTHER" id="PTHR46796:SF10">
    <property type="entry name" value="TRANSCRIPTIONAL ACTIVATOR FEAR"/>
    <property type="match status" value="1"/>
</dbReference>
<dbReference type="PANTHER" id="PTHR46796">
    <property type="entry name" value="HTH-TYPE TRANSCRIPTIONAL ACTIVATOR RHAS-RELATED"/>
    <property type="match status" value="1"/>
</dbReference>
<dbReference type="PROSITE" id="PS01124">
    <property type="entry name" value="HTH_ARAC_FAMILY_2"/>
    <property type="match status" value="1"/>
</dbReference>
<dbReference type="Proteomes" id="UP001312893">
    <property type="component" value="Unassembled WGS sequence"/>
</dbReference>
<dbReference type="SUPFAM" id="SSF46689">
    <property type="entry name" value="Homeodomain-like"/>
    <property type="match status" value="1"/>
</dbReference>
<keyword evidence="6" id="KW-1185">Reference proteome</keyword>
<gene>
    <name evidence="5" type="primary">feaR</name>
    <name evidence="5" type="ORF">QFI96_015505</name>
</gene>
<reference evidence="5 6" key="1">
    <citation type="submission" date="2024-04" db="EMBL/GenBank/DDBJ databases">
        <title>Two novel Raoultella species associated with bleeding cankers of broadleaf hosts, Raoultella scottia sp. nov. and Raoultella lignicola sp. nov.</title>
        <authorList>
            <person name="Brady C.L."/>
        </authorList>
    </citation>
    <scope>NUCLEOTIDE SEQUENCE [LARGE SCALE GENOMIC DNA]</scope>
    <source>
        <strain evidence="5 6">TW_WC1a.1</strain>
    </source>
</reference>
<dbReference type="InterPro" id="IPR050204">
    <property type="entry name" value="AraC_XylS_family_regulators"/>
</dbReference>
<dbReference type="EMBL" id="JARXNK020000104">
    <property type="protein sequence ID" value="MEL0553102.1"/>
    <property type="molecule type" value="Genomic_DNA"/>
</dbReference>
<dbReference type="SMART" id="SM00342">
    <property type="entry name" value="HTH_ARAC"/>
    <property type="match status" value="1"/>
</dbReference>
<proteinExistence type="predicted"/>
<comment type="caution">
    <text evidence="5">The sequence shown here is derived from an EMBL/GenBank/DDBJ whole genome shotgun (WGS) entry which is preliminary data.</text>
</comment>